<protein>
    <submittedName>
        <fullName evidence="3">Uncharacterized protein</fullName>
    </submittedName>
</protein>
<feature type="region of interest" description="Disordered" evidence="1">
    <location>
        <begin position="185"/>
        <end position="249"/>
    </location>
</feature>
<evidence type="ECO:0000256" key="1">
    <source>
        <dbReference type="SAM" id="MobiDB-lite"/>
    </source>
</evidence>
<keyword evidence="2" id="KW-0812">Transmembrane</keyword>
<sequence>MLFIHRASYLVEENRFNNEFPDALHSKNIYPNLYEQTMEGCSTIMQIHLRPMKDVKWISILLNILIWLVIILAMIVPGILYAVKVSRDIWLYYIIIGYPAIIALGFISLTTVNVVKSHKLRKGHLSSEQAIINFLQSENHIRYEGHRVKFTIHYDAYNGFGPYSTSIFSKRANPPIIELTDLDATTTTTESPPPNIKSHMPKISVTTNNKPFQHNNTHYREEGGTPINNPFTEAKEQRQPLLNKYQPSF</sequence>
<dbReference type="EMBL" id="JAOPGA020001623">
    <property type="protein sequence ID" value="KAL0489975.1"/>
    <property type="molecule type" value="Genomic_DNA"/>
</dbReference>
<accession>A0AAW2ZMH0</accession>
<comment type="caution">
    <text evidence="3">The sequence shown here is derived from an EMBL/GenBank/DDBJ whole genome shotgun (WGS) entry which is preliminary data.</text>
</comment>
<feature type="compositionally biased region" description="Polar residues" evidence="1">
    <location>
        <begin position="204"/>
        <end position="216"/>
    </location>
</feature>
<keyword evidence="2" id="KW-0472">Membrane</keyword>
<evidence type="ECO:0000256" key="2">
    <source>
        <dbReference type="SAM" id="Phobius"/>
    </source>
</evidence>
<feature type="transmembrane region" description="Helical" evidence="2">
    <location>
        <begin position="60"/>
        <end position="83"/>
    </location>
</feature>
<evidence type="ECO:0000313" key="3">
    <source>
        <dbReference type="EMBL" id="KAL0489975.1"/>
    </source>
</evidence>
<feature type="transmembrane region" description="Helical" evidence="2">
    <location>
        <begin position="89"/>
        <end position="115"/>
    </location>
</feature>
<organism evidence="3 4">
    <name type="scientific">Acrasis kona</name>
    <dbReference type="NCBI Taxonomy" id="1008807"/>
    <lineage>
        <taxon>Eukaryota</taxon>
        <taxon>Discoba</taxon>
        <taxon>Heterolobosea</taxon>
        <taxon>Tetramitia</taxon>
        <taxon>Eutetramitia</taxon>
        <taxon>Acrasidae</taxon>
        <taxon>Acrasis</taxon>
    </lineage>
</organism>
<dbReference type="AlphaFoldDB" id="A0AAW2ZMH0"/>
<evidence type="ECO:0000313" key="4">
    <source>
        <dbReference type="Proteomes" id="UP001431209"/>
    </source>
</evidence>
<gene>
    <name evidence="3" type="ORF">AKO1_009308</name>
</gene>
<dbReference type="Proteomes" id="UP001431209">
    <property type="component" value="Unassembled WGS sequence"/>
</dbReference>
<reference evidence="3 4" key="1">
    <citation type="submission" date="2024-03" db="EMBL/GenBank/DDBJ databases">
        <title>The Acrasis kona genome and developmental transcriptomes reveal deep origins of eukaryotic multicellular pathways.</title>
        <authorList>
            <person name="Sheikh S."/>
            <person name="Fu C.-J."/>
            <person name="Brown M.W."/>
            <person name="Baldauf S.L."/>
        </authorList>
    </citation>
    <scope>NUCLEOTIDE SEQUENCE [LARGE SCALE GENOMIC DNA]</scope>
    <source>
        <strain evidence="3 4">ATCC MYA-3509</strain>
    </source>
</reference>
<keyword evidence="4" id="KW-1185">Reference proteome</keyword>
<name>A0AAW2ZMH0_9EUKA</name>
<proteinExistence type="predicted"/>
<keyword evidence="2" id="KW-1133">Transmembrane helix</keyword>